<keyword evidence="3" id="KW-1185">Reference proteome</keyword>
<evidence type="ECO:0000256" key="1">
    <source>
        <dbReference type="SAM" id="Phobius"/>
    </source>
</evidence>
<evidence type="ECO:0000313" key="2">
    <source>
        <dbReference type="EMBL" id="QDV27039.1"/>
    </source>
</evidence>
<protein>
    <submittedName>
        <fullName evidence="2">Uncharacterized protein</fullName>
    </submittedName>
</protein>
<dbReference type="KEGG" id="ahel:Q31a_54200"/>
<keyword evidence="1" id="KW-0472">Membrane</keyword>
<name>A0A518GEL6_9BACT</name>
<feature type="transmembrane region" description="Helical" evidence="1">
    <location>
        <begin position="24"/>
        <end position="44"/>
    </location>
</feature>
<evidence type="ECO:0000313" key="3">
    <source>
        <dbReference type="Proteomes" id="UP000318017"/>
    </source>
</evidence>
<dbReference type="AlphaFoldDB" id="A0A518GEL6"/>
<feature type="transmembrane region" description="Helical" evidence="1">
    <location>
        <begin position="56"/>
        <end position="77"/>
    </location>
</feature>
<organism evidence="2 3">
    <name type="scientific">Aureliella helgolandensis</name>
    <dbReference type="NCBI Taxonomy" id="2527968"/>
    <lineage>
        <taxon>Bacteria</taxon>
        <taxon>Pseudomonadati</taxon>
        <taxon>Planctomycetota</taxon>
        <taxon>Planctomycetia</taxon>
        <taxon>Pirellulales</taxon>
        <taxon>Pirellulaceae</taxon>
        <taxon>Aureliella</taxon>
    </lineage>
</organism>
<dbReference type="RefSeq" id="WP_145083809.1">
    <property type="nucleotide sequence ID" value="NZ_CP036298.1"/>
</dbReference>
<accession>A0A518GEL6</accession>
<dbReference type="EMBL" id="CP036298">
    <property type="protein sequence ID" value="QDV27039.1"/>
    <property type="molecule type" value="Genomic_DNA"/>
</dbReference>
<feature type="transmembrane region" description="Helical" evidence="1">
    <location>
        <begin position="89"/>
        <end position="109"/>
    </location>
</feature>
<reference evidence="2 3" key="1">
    <citation type="submission" date="2019-02" db="EMBL/GenBank/DDBJ databases">
        <title>Deep-cultivation of Planctomycetes and their phenomic and genomic characterization uncovers novel biology.</title>
        <authorList>
            <person name="Wiegand S."/>
            <person name="Jogler M."/>
            <person name="Boedeker C."/>
            <person name="Pinto D."/>
            <person name="Vollmers J."/>
            <person name="Rivas-Marin E."/>
            <person name="Kohn T."/>
            <person name="Peeters S.H."/>
            <person name="Heuer A."/>
            <person name="Rast P."/>
            <person name="Oberbeckmann S."/>
            <person name="Bunk B."/>
            <person name="Jeske O."/>
            <person name="Meyerdierks A."/>
            <person name="Storesund J.E."/>
            <person name="Kallscheuer N."/>
            <person name="Luecker S."/>
            <person name="Lage O.M."/>
            <person name="Pohl T."/>
            <person name="Merkel B.J."/>
            <person name="Hornburger P."/>
            <person name="Mueller R.-W."/>
            <person name="Bruemmer F."/>
            <person name="Labrenz M."/>
            <person name="Spormann A.M."/>
            <person name="Op den Camp H."/>
            <person name="Overmann J."/>
            <person name="Amann R."/>
            <person name="Jetten M.S.M."/>
            <person name="Mascher T."/>
            <person name="Medema M.H."/>
            <person name="Devos D.P."/>
            <person name="Kaster A.-K."/>
            <person name="Ovreas L."/>
            <person name="Rohde M."/>
            <person name="Galperin M.Y."/>
            <person name="Jogler C."/>
        </authorList>
    </citation>
    <scope>NUCLEOTIDE SEQUENCE [LARGE SCALE GENOMIC DNA]</scope>
    <source>
        <strain evidence="2 3">Q31a</strain>
    </source>
</reference>
<gene>
    <name evidence="2" type="ORF">Q31a_54200</name>
</gene>
<proteinExistence type="predicted"/>
<sequence>MTTTGISHVEPLPPSHHNATAHTAIYASHLRGITVAIWYPLALFMYKFTPDVHNSLIDLVAKAMMWGGALLVGPYFIAPCFNERRYGRLWYTVTIPLILLLWMLDVGGIRG</sequence>
<dbReference type="Proteomes" id="UP000318017">
    <property type="component" value="Chromosome"/>
</dbReference>
<keyword evidence="1" id="KW-1133">Transmembrane helix</keyword>
<keyword evidence="1" id="KW-0812">Transmembrane</keyword>